<keyword evidence="2" id="KW-1185">Reference proteome</keyword>
<accession>A0A448X8M1</accession>
<dbReference type="EMBL" id="CAAALY010116884">
    <property type="protein sequence ID" value="VEL30922.1"/>
    <property type="molecule type" value="Genomic_DNA"/>
</dbReference>
<evidence type="ECO:0000313" key="2">
    <source>
        <dbReference type="Proteomes" id="UP000784294"/>
    </source>
</evidence>
<sequence length="169" mass="17511">MAAPVPVASGPCAIESSPQDTAAATVAAAAAAAAAMATAAASTGSTFRHPSGVLGQSVQPAPAHLVSQQKPFGQSWLPSSLGSASAPGPLAAQAGAGLSLGQLQILHQHLLAQHQQLLAQTQEVRQAQSQLKQSKLDTRKPRSVAIHMRDLFSYCHIIMAIHFLFFAYN</sequence>
<dbReference type="Proteomes" id="UP000784294">
    <property type="component" value="Unassembled WGS sequence"/>
</dbReference>
<comment type="caution">
    <text evidence="1">The sequence shown here is derived from an EMBL/GenBank/DDBJ whole genome shotgun (WGS) entry which is preliminary data.</text>
</comment>
<reference evidence="1" key="1">
    <citation type="submission" date="2018-11" db="EMBL/GenBank/DDBJ databases">
        <authorList>
            <consortium name="Pathogen Informatics"/>
        </authorList>
    </citation>
    <scope>NUCLEOTIDE SEQUENCE</scope>
</reference>
<gene>
    <name evidence="1" type="ORF">PXEA_LOCUS24362</name>
</gene>
<dbReference type="AlphaFoldDB" id="A0A448X8M1"/>
<proteinExistence type="predicted"/>
<protein>
    <submittedName>
        <fullName evidence="1">Uncharacterized protein</fullName>
    </submittedName>
</protein>
<evidence type="ECO:0000313" key="1">
    <source>
        <dbReference type="EMBL" id="VEL30922.1"/>
    </source>
</evidence>
<name>A0A448X8M1_9PLAT</name>
<organism evidence="1 2">
    <name type="scientific">Protopolystoma xenopodis</name>
    <dbReference type="NCBI Taxonomy" id="117903"/>
    <lineage>
        <taxon>Eukaryota</taxon>
        <taxon>Metazoa</taxon>
        <taxon>Spiralia</taxon>
        <taxon>Lophotrochozoa</taxon>
        <taxon>Platyhelminthes</taxon>
        <taxon>Monogenea</taxon>
        <taxon>Polyopisthocotylea</taxon>
        <taxon>Polystomatidea</taxon>
        <taxon>Polystomatidae</taxon>
        <taxon>Protopolystoma</taxon>
    </lineage>
</organism>